<feature type="region of interest" description="Disordered" evidence="1">
    <location>
        <begin position="71"/>
        <end position="112"/>
    </location>
</feature>
<evidence type="ECO:0000313" key="2">
    <source>
        <dbReference type="EMBL" id="AJF66771.1"/>
    </source>
</evidence>
<dbReference type="EMBL" id="CP010407">
    <property type="protein sequence ID" value="AJF66771.1"/>
    <property type="molecule type" value="Genomic_DNA"/>
</dbReference>
<proteinExistence type="predicted"/>
<accession>A0A0B5I2H1</accession>
<evidence type="ECO:0000313" key="3">
    <source>
        <dbReference type="Proteomes" id="UP000031774"/>
    </source>
</evidence>
<dbReference type="STRING" id="362257.SVTN_22745"/>
<dbReference type="HOGENOM" id="CLU_2208556_0_0_11"/>
<organism evidence="2 3">
    <name type="scientific">Streptomyces vietnamensis</name>
    <dbReference type="NCBI Taxonomy" id="362257"/>
    <lineage>
        <taxon>Bacteria</taxon>
        <taxon>Bacillati</taxon>
        <taxon>Actinomycetota</taxon>
        <taxon>Actinomycetes</taxon>
        <taxon>Kitasatosporales</taxon>
        <taxon>Streptomycetaceae</taxon>
        <taxon>Streptomyces</taxon>
    </lineage>
</organism>
<evidence type="ECO:0000256" key="1">
    <source>
        <dbReference type="SAM" id="MobiDB-lite"/>
    </source>
</evidence>
<sequence>MLRYYATDLLDWHRGELSSRRLMVMIKHLPTEAAVQREIHGEAAEWSISDHLLAATVDHLAVANWMFQCVNSSEDDETPDPPKPVPRPGVTDEDDEERGGESAEEGAGPVVSPAALARFFG</sequence>
<reference evidence="2 3" key="1">
    <citation type="submission" date="2014-12" db="EMBL/GenBank/DDBJ databases">
        <title>Complete genome sequence of Streptomyces vietnamensis strain GIMV4.0001, a genetic manipulable producer of the benzoisochromanequinone antibiotic granaticin.</title>
        <authorList>
            <person name="Deng M.R."/>
            <person name="Guo J."/>
            <person name="Ma L.Y."/>
            <person name="Feng G.D."/>
            <person name="Mo C.Y."/>
            <person name="Zhu H.H."/>
        </authorList>
    </citation>
    <scope>NUCLEOTIDE SEQUENCE [LARGE SCALE GENOMIC DNA]</scope>
    <source>
        <strain evidence="3">GIMV4.0001</strain>
    </source>
</reference>
<gene>
    <name evidence="2" type="ORF">SVTN_22745</name>
</gene>
<dbReference type="Proteomes" id="UP000031774">
    <property type="component" value="Chromosome"/>
</dbReference>
<name>A0A0B5I2H1_9ACTN</name>
<protein>
    <submittedName>
        <fullName evidence="2">Uncharacterized protein</fullName>
    </submittedName>
</protein>
<keyword evidence="3" id="KW-1185">Reference proteome</keyword>
<dbReference type="AlphaFoldDB" id="A0A0B5I2H1"/>
<feature type="compositionally biased region" description="Acidic residues" evidence="1">
    <location>
        <begin position="91"/>
        <end position="104"/>
    </location>
</feature>
<dbReference type="KEGG" id="svt:SVTN_22745"/>